<proteinExistence type="predicted"/>
<sequence>MSNGSVLIDTNLLLLLIVGLCDKNIICDHKRTKNFTVADYDLLVSQIDGFSSIWVTSHCLAEVSNLLKQTHKQQGKQLLSCLSTFVDRAHESHISKVNIFKNEAYLSLGVSDTGIIQKSKRVSCVYTVDLDLYLRISRLGRKVINFNHLRNQILLA</sequence>
<accession>A0A5S5MCD1</accession>
<organism evidence="1 2">
    <name type="scientific">Desulfobotulus mexicanus</name>
    <dbReference type="NCBI Taxonomy" id="2586642"/>
    <lineage>
        <taxon>Bacteria</taxon>
        <taxon>Pseudomonadati</taxon>
        <taxon>Thermodesulfobacteriota</taxon>
        <taxon>Desulfobacteria</taxon>
        <taxon>Desulfobacterales</taxon>
        <taxon>Desulfobacteraceae</taxon>
        <taxon>Desulfobotulus</taxon>
    </lineage>
</organism>
<reference evidence="1 2" key="1">
    <citation type="submission" date="2019-06" db="EMBL/GenBank/DDBJ databases">
        <title>Desulfobotulus mexicanus sp. nov., a novel sulfate-reducing bacterium isolated from the sediment of an alkaline crater lake in Mexico.</title>
        <authorList>
            <person name="Hirschler-Rea A."/>
        </authorList>
    </citation>
    <scope>NUCLEOTIDE SEQUENCE [LARGE SCALE GENOMIC DNA]</scope>
    <source>
        <strain evidence="1 2">PAR22N</strain>
    </source>
</reference>
<dbReference type="EMBL" id="VDMB01000038">
    <property type="protein sequence ID" value="TYT73285.1"/>
    <property type="molecule type" value="Genomic_DNA"/>
</dbReference>
<evidence type="ECO:0008006" key="3">
    <source>
        <dbReference type="Google" id="ProtNLM"/>
    </source>
</evidence>
<comment type="caution">
    <text evidence="1">The sequence shown here is derived from an EMBL/GenBank/DDBJ whole genome shotgun (WGS) entry which is preliminary data.</text>
</comment>
<gene>
    <name evidence="1" type="ORF">FIM25_16035</name>
</gene>
<evidence type="ECO:0000313" key="2">
    <source>
        <dbReference type="Proteomes" id="UP000321899"/>
    </source>
</evidence>
<name>A0A5S5MCD1_9BACT</name>
<dbReference type="Proteomes" id="UP000321899">
    <property type="component" value="Unassembled WGS sequence"/>
</dbReference>
<keyword evidence="2" id="KW-1185">Reference proteome</keyword>
<dbReference type="OrthoDB" id="8617452at2"/>
<dbReference type="AlphaFoldDB" id="A0A5S5MCD1"/>
<evidence type="ECO:0000313" key="1">
    <source>
        <dbReference type="EMBL" id="TYT73285.1"/>
    </source>
</evidence>
<protein>
    <recommendedName>
        <fullName evidence="3">PIN domain-containing protein</fullName>
    </recommendedName>
</protein>